<evidence type="ECO:0000313" key="2">
    <source>
        <dbReference type="EMBL" id="GHH09223.1"/>
    </source>
</evidence>
<evidence type="ECO:0000313" key="3">
    <source>
        <dbReference type="Proteomes" id="UP000652430"/>
    </source>
</evidence>
<name>A0ABQ3L9A8_9SPHN</name>
<dbReference type="GO" id="GO:0004519">
    <property type="term" value="F:endonuclease activity"/>
    <property type="evidence" value="ECO:0007669"/>
    <property type="project" value="UniProtKB-KW"/>
</dbReference>
<accession>A0ABQ3L9A8</accession>
<dbReference type="Pfam" id="PF09588">
    <property type="entry name" value="YqaJ"/>
    <property type="match status" value="1"/>
</dbReference>
<keyword evidence="2" id="KW-0255">Endonuclease</keyword>
<dbReference type="InterPro" id="IPR019080">
    <property type="entry name" value="YqaJ_viral_recombinase"/>
</dbReference>
<dbReference type="RefSeq" id="WP_189674999.1">
    <property type="nucleotide sequence ID" value="NZ_BNAQ01000001.1"/>
</dbReference>
<dbReference type="InterPro" id="IPR011335">
    <property type="entry name" value="Restrct_endonuc-II-like"/>
</dbReference>
<keyword evidence="2" id="KW-0378">Hydrolase</keyword>
<keyword evidence="2" id="KW-0540">Nuclease</keyword>
<keyword evidence="3" id="KW-1185">Reference proteome</keyword>
<dbReference type="Gene3D" id="3.90.320.10">
    <property type="match status" value="1"/>
</dbReference>
<gene>
    <name evidence="2" type="ORF">GCM10008023_05600</name>
</gene>
<feature type="domain" description="YqaJ viral recombinase" evidence="1">
    <location>
        <begin position="16"/>
        <end position="147"/>
    </location>
</feature>
<dbReference type="InterPro" id="IPR011604">
    <property type="entry name" value="PDDEXK-like_dom_sf"/>
</dbReference>
<protein>
    <submittedName>
        <fullName evidence="2">Endonuclease</fullName>
    </submittedName>
</protein>
<dbReference type="Proteomes" id="UP000652430">
    <property type="component" value="Unassembled WGS sequence"/>
</dbReference>
<comment type="caution">
    <text evidence="2">The sequence shown here is derived from an EMBL/GenBank/DDBJ whole genome shotgun (WGS) entry which is preliminary data.</text>
</comment>
<organism evidence="2 3">
    <name type="scientific">Sphingomonas glacialis</name>
    <dbReference type="NCBI Taxonomy" id="658225"/>
    <lineage>
        <taxon>Bacteria</taxon>
        <taxon>Pseudomonadati</taxon>
        <taxon>Pseudomonadota</taxon>
        <taxon>Alphaproteobacteria</taxon>
        <taxon>Sphingomonadales</taxon>
        <taxon>Sphingomonadaceae</taxon>
        <taxon>Sphingomonas</taxon>
    </lineage>
</organism>
<sequence length="304" mass="33304">MTAQSLGIAGDGDDAFRSQVVGASEVAALFDASPWLTHFELYHRKTGGISTPEFGGNERIEWGVRLEPVIIEAARERYGYELLDTPKRFDNGKGLGGHPDQMAYCPARGGPGVLEVKTADWLVAKKWGDEPPLNYLLQNQTYQGLAGVAWGDVIVLVGGNELRRFKYDFRPKLFAEIEARVVAFWQAVRAGDAPTPDFARDGDAIRELLGEPTEEFADLRGDNDVDGLAADFLNAKAAAKDAEKRAEEAKNRLLFKIGTAGTALLPNHRVGCALTKGSPDRIAEAGEIIKGRKSYRRFDLKEIV</sequence>
<dbReference type="SUPFAM" id="SSF52980">
    <property type="entry name" value="Restriction endonuclease-like"/>
    <property type="match status" value="1"/>
</dbReference>
<dbReference type="EMBL" id="BNAQ01000001">
    <property type="protein sequence ID" value="GHH09223.1"/>
    <property type="molecule type" value="Genomic_DNA"/>
</dbReference>
<reference evidence="3" key="1">
    <citation type="journal article" date="2019" name="Int. J. Syst. Evol. Microbiol.">
        <title>The Global Catalogue of Microorganisms (GCM) 10K type strain sequencing project: providing services to taxonomists for standard genome sequencing and annotation.</title>
        <authorList>
            <consortium name="The Broad Institute Genomics Platform"/>
            <consortium name="The Broad Institute Genome Sequencing Center for Infectious Disease"/>
            <person name="Wu L."/>
            <person name="Ma J."/>
        </authorList>
    </citation>
    <scope>NUCLEOTIDE SEQUENCE [LARGE SCALE GENOMIC DNA]</scope>
    <source>
        <strain evidence="3">CGMCC 1.8957</strain>
    </source>
</reference>
<proteinExistence type="predicted"/>
<evidence type="ECO:0000259" key="1">
    <source>
        <dbReference type="Pfam" id="PF09588"/>
    </source>
</evidence>